<organism evidence="2 3">
    <name type="scientific">Eutrema salsugineum</name>
    <name type="common">Saltwater cress</name>
    <name type="synonym">Sisymbrium salsugineum</name>
    <dbReference type="NCBI Taxonomy" id="72664"/>
    <lineage>
        <taxon>Eukaryota</taxon>
        <taxon>Viridiplantae</taxon>
        <taxon>Streptophyta</taxon>
        <taxon>Embryophyta</taxon>
        <taxon>Tracheophyta</taxon>
        <taxon>Spermatophyta</taxon>
        <taxon>Magnoliopsida</taxon>
        <taxon>eudicotyledons</taxon>
        <taxon>Gunneridae</taxon>
        <taxon>Pentapetalae</taxon>
        <taxon>rosids</taxon>
        <taxon>malvids</taxon>
        <taxon>Brassicales</taxon>
        <taxon>Brassicaceae</taxon>
        <taxon>Eutremeae</taxon>
        <taxon>Eutrema</taxon>
    </lineage>
</organism>
<dbReference type="EMBL" id="KI517683">
    <property type="protein sequence ID" value="ESQ33773.1"/>
    <property type="molecule type" value="Genomic_DNA"/>
</dbReference>
<name>V4L1Z9_EUTSA</name>
<sequence length="244" mass="27157">MQNLEYRRGTIHFAELETGGKRVECPTCHAPFKPHLGNLIAARFQCESCKSNITFRSTNGRTVICPCCRFSRPAPILNTLVCDGCAATVIYRKDDPTVKCFQCKHITISPEANYQISQVNPVVPPQVNRVVPPQVNRVIPPPQVNRIVPPQVNRVVPPSQVNRVIPPPQVNRIVPPQVNRMNRTATAETESTATSSAHESLHTNLDEYPDSVAQLIRNVALGNGTIKREVEEDKTEAKSKKIRL</sequence>
<accession>V4L1Z9</accession>
<dbReference type="OMA" id="KHITISP"/>
<gene>
    <name evidence="2" type="ORF">EUTSA_v10009449mg</name>
</gene>
<keyword evidence="3" id="KW-1185">Reference proteome</keyword>
<evidence type="ECO:0000313" key="2">
    <source>
        <dbReference type="EMBL" id="ESQ33773.1"/>
    </source>
</evidence>
<protein>
    <recommendedName>
        <fullName evidence="4">Zinc finger LSD1-type domain-containing protein</fullName>
    </recommendedName>
</protein>
<evidence type="ECO:0008006" key="4">
    <source>
        <dbReference type="Google" id="ProtNLM"/>
    </source>
</evidence>
<feature type="region of interest" description="Disordered" evidence="1">
    <location>
        <begin position="166"/>
        <end position="200"/>
    </location>
</feature>
<evidence type="ECO:0000256" key="1">
    <source>
        <dbReference type="SAM" id="MobiDB-lite"/>
    </source>
</evidence>
<dbReference type="Gramene" id="ESQ33773">
    <property type="protein sequence ID" value="ESQ33773"/>
    <property type="gene ID" value="EUTSA_v10009449mg"/>
</dbReference>
<dbReference type="AlphaFoldDB" id="V4L1Z9"/>
<proteinExistence type="predicted"/>
<feature type="compositionally biased region" description="Low complexity" evidence="1">
    <location>
        <begin position="184"/>
        <end position="198"/>
    </location>
</feature>
<dbReference type="KEGG" id="eus:EUTSA_v10009449mg"/>
<reference evidence="2 3" key="1">
    <citation type="journal article" date="2013" name="Front. Plant Sci.">
        <title>The Reference Genome of the Halophytic Plant Eutrema salsugineum.</title>
        <authorList>
            <person name="Yang R."/>
            <person name="Jarvis D.E."/>
            <person name="Chen H."/>
            <person name="Beilstein M.A."/>
            <person name="Grimwood J."/>
            <person name="Jenkins J."/>
            <person name="Shu S."/>
            <person name="Prochnik S."/>
            <person name="Xin M."/>
            <person name="Ma C."/>
            <person name="Schmutz J."/>
            <person name="Wing R.A."/>
            <person name="Mitchell-Olds T."/>
            <person name="Schumaker K.S."/>
            <person name="Wang X."/>
        </authorList>
    </citation>
    <scope>NUCLEOTIDE SEQUENCE [LARGE SCALE GENOMIC DNA]</scope>
</reference>
<dbReference type="Proteomes" id="UP000030689">
    <property type="component" value="Unassembled WGS sequence"/>
</dbReference>
<evidence type="ECO:0000313" key="3">
    <source>
        <dbReference type="Proteomes" id="UP000030689"/>
    </source>
</evidence>